<feature type="compositionally biased region" description="Polar residues" evidence="5">
    <location>
        <begin position="451"/>
        <end position="461"/>
    </location>
</feature>
<feature type="domain" description="PH" evidence="6">
    <location>
        <begin position="19"/>
        <end position="113"/>
    </location>
</feature>
<dbReference type="PANTHER" id="PTHR10972">
    <property type="entry name" value="OXYSTEROL-BINDING PROTEIN-RELATED"/>
    <property type="match status" value="1"/>
</dbReference>
<dbReference type="SMART" id="SM00233">
    <property type="entry name" value="PH"/>
    <property type="match status" value="1"/>
</dbReference>
<dbReference type="GO" id="GO:0097038">
    <property type="term" value="C:perinuclear endoplasmic reticulum"/>
    <property type="evidence" value="ECO:0007669"/>
    <property type="project" value="TreeGrafter"/>
</dbReference>
<dbReference type="SUPFAM" id="SSF50729">
    <property type="entry name" value="PH domain-like"/>
    <property type="match status" value="1"/>
</dbReference>
<feature type="region of interest" description="Disordered" evidence="5">
    <location>
        <begin position="283"/>
        <end position="374"/>
    </location>
</feature>
<feature type="region of interest" description="Disordered" evidence="5">
    <location>
        <begin position="788"/>
        <end position="810"/>
    </location>
</feature>
<feature type="compositionally biased region" description="Acidic residues" evidence="5">
    <location>
        <begin position="363"/>
        <end position="372"/>
    </location>
</feature>
<dbReference type="GO" id="GO:0006887">
    <property type="term" value="P:exocytosis"/>
    <property type="evidence" value="ECO:0007669"/>
    <property type="project" value="TreeGrafter"/>
</dbReference>
<dbReference type="PROSITE" id="PS50003">
    <property type="entry name" value="PH_DOMAIN"/>
    <property type="match status" value="1"/>
</dbReference>
<gene>
    <name evidence="7" type="ORF">PGT21_004017</name>
</gene>
<dbReference type="AlphaFoldDB" id="A0A5B0QSB8"/>
<feature type="compositionally biased region" description="Pro residues" evidence="5">
    <location>
        <begin position="196"/>
        <end position="205"/>
    </location>
</feature>
<dbReference type="OrthoDB" id="416222at2759"/>
<name>A0A5B0QSB8_PUCGR</name>
<evidence type="ECO:0000256" key="2">
    <source>
        <dbReference type="ARBA" id="ARBA00022448"/>
    </source>
</evidence>
<keyword evidence="4" id="KW-0446">Lipid-binding</keyword>
<dbReference type="InterPro" id="IPR011993">
    <property type="entry name" value="PH-like_dom_sf"/>
</dbReference>
<dbReference type="GO" id="GO:0005886">
    <property type="term" value="C:plasma membrane"/>
    <property type="evidence" value="ECO:0007669"/>
    <property type="project" value="TreeGrafter"/>
</dbReference>
<evidence type="ECO:0000256" key="5">
    <source>
        <dbReference type="SAM" id="MobiDB-lite"/>
    </source>
</evidence>
<evidence type="ECO:0000256" key="3">
    <source>
        <dbReference type="ARBA" id="ARBA00023055"/>
    </source>
</evidence>
<feature type="region of interest" description="Disordered" evidence="5">
    <location>
        <begin position="185"/>
        <end position="231"/>
    </location>
</feature>
<dbReference type="Proteomes" id="UP000324748">
    <property type="component" value="Unassembled WGS sequence"/>
</dbReference>
<dbReference type="InterPro" id="IPR037239">
    <property type="entry name" value="OSBP_sf"/>
</dbReference>
<dbReference type="GO" id="GO:0120009">
    <property type="term" value="P:intermembrane lipid transfer"/>
    <property type="evidence" value="ECO:0007669"/>
    <property type="project" value="UniProtKB-ARBA"/>
</dbReference>
<sequence>MASSPTELISRSPSTLLGHPILEGWMLKKKRKKMQGFARRYFYLSQEPAVLSYSFSPNSRIRDSVLIKLASISISRKSRSIHIDSGGSLVMHIKTLSDPDFLRWTQTLQSLVTNGKLKECQRKPRQAPRDTSKALPRYSEFNRSDAGPSVRPVELSNLYHSVARMQAPLSMLQEVQNDLRELLFPPQSEPLSAPQPSTPGQPRSPPTMSQPAYNPTTSPKLQYSTPKGKKQHLFKHYSHNHVTSSVDAHKVYQTITQAVTQLKTEHLNLIDLINIHRTSMISDQPSKLSQTNPRTSPSVHITRNPRQSTSSYSHGASASDYVSSSSTVDSQLSSRRRSSTVTKASQRMLQETSEVSYNVTSPSDDDGADSENDTVFHDAADDDLVFVDLDLINNGQETELEMAGNLDSSSGNDSDSDCSSSSPEEEEDSNIIETGNREPLDDVPTPRQNHRQNPSSSSSIEYSHKLNQRPDLSSRNSSASSLHLPATLVVRRRTVLPSPVCGDEFSIFSMLKKNVGKDLSQISFPISFNEPLSATQKICEECEYVDELLTKAVKSVDPIERLMYIAGFVVSGFCHTKTRAIRKPFNPMLGETFECIRPDKGMKFLSEKVVHHPPMIAAYAEGKNWKLEINSSARQKFWGQSLEIIPEGLNRLTIFNPKGKAESMDVYEWDKPSSFVRNLVSGTKYLEHIGKITIGKQNSSEKATVEFKPGSTFGGEGSRNKVEVKVYDSEGRVAISVNGKWDSYLSRTDTNQKFFEAHPLPARSMEFYGLTQFAIELNELTPDFLSYPPASASSSSSNLDPLKLNGTLLPPSDSRLRPDLRLYENGNVDQADLVKKDLEEKQRSRRKLGELDELLPAWFELDEDGRNWVYKGGYFENRQKEKPEWKDFGLF</sequence>
<reference evidence="7 8" key="1">
    <citation type="submission" date="2019-05" db="EMBL/GenBank/DDBJ databases">
        <title>Emergence of the Ug99 lineage of the wheat stem rust pathogen through somatic hybridization.</title>
        <authorList>
            <person name="Li F."/>
            <person name="Upadhyaya N.M."/>
            <person name="Sperschneider J."/>
            <person name="Matny O."/>
            <person name="Nguyen-Phuc H."/>
            <person name="Mago R."/>
            <person name="Raley C."/>
            <person name="Miller M.E."/>
            <person name="Silverstein K.A.T."/>
            <person name="Henningsen E."/>
            <person name="Hirsch C.D."/>
            <person name="Visser B."/>
            <person name="Pretorius Z.A."/>
            <person name="Steffenson B.J."/>
            <person name="Schwessinger B."/>
            <person name="Dodds P.N."/>
            <person name="Figueroa M."/>
        </authorList>
    </citation>
    <scope>NUCLEOTIDE SEQUENCE [LARGE SCALE GENOMIC DNA]</scope>
    <source>
        <strain evidence="7">21-0</strain>
    </source>
</reference>
<protein>
    <recommendedName>
        <fullName evidence="6">PH domain-containing protein</fullName>
    </recommendedName>
</protein>
<dbReference type="GO" id="GO:0005829">
    <property type="term" value="C:cytosol"/>
    <property type="evidence" value="ECO:0007669"/>
    <property type="project" value="TreeGrafter"/>
</dbReference>
<dbReference type="Gene3D" id="2.30.29.30">
    <property type="entry name" value="Pleckstrin-homology domain (PH domain)/Phosphotyrosine-binding domain (PTB)"/>
    <property type="match status" value="1"/>
</dbReference>
<comment type="caution">
    <text evidence="7">The sequence shown here is derived from an EMBL/GenBank/DDBJ whole genome shotgun (WGS) entry which is preliminary data.</text>
</comment>
<comment type="similarity">
    <text evidence="1">Belongs to the OSBP family.</text>
</comment>
<dbReference type="InterPro" id="IPR041680">
    <property type="entry name" value="PH_8"/>
</dbReference>
<feature type="compositionally biased region" description="Polar residues" evidence="5">
    <location>
        <begin position="283"/>
        <end position="307"/>
    </location>
</feature>
<organism evidence="7 8">
    <name type="scientific">Puccinia graminis f. sp. tritici</name>
    <dbReference type="NCBI Taxonomy" id="56615"/>
    <lineage>
        <taxon>Eukaryota</taxon>
        <taxon>Fungi</taxon>
        <taxon>Dikarya</taxon>
        <taxon>Basidiomycota</taxon>
        <taxon>Pucciniomycotina</taxon>
        <taxon>Pucciniomycetes</taxon>
        <taxon>Pucciniales</taxon>
        <taxon>Pucciniaceae</taxon>
        <taxon>Puccinia</taxon>
    </lineage>
</organism>
<proteinExistence type="inferred from homology"/>
<evidence type="ECO:0000259" key="6">
    <source>
        <dbReference type="PROSITE" id="PS50003"/>
    </source>
</evidence>
<dbReference type="EMBL" id="VSWC01000003">
    <property type="protein sequence ID" value="KAA1116192.1"/>
    <property type="molecule type" value="Genomic_DNA"/>
</dbReference>
<dbReference type="GO" id="GO:0032541">
    <property type="term" value="C:cortical endoplasmic reticulum"/>
    <property type="evidence" value="ECO:0007669"/>
    <property type="project" value="TreeGrafter"/>
</dbReference>
<feature type="compositionally biased region" description="Low complexity" evidence="5">
    <location>
        <begin position="407"/>
        <end position="422"/>
    </location>
</feature>
<dbReference type="GO" id="GO:0030011">
    <property type="term" value="P:maintenance of cell polarity"/>
    <property type="evidence" value="ECO:0007669"/>
    <property type="project" value="TreeGrafter"/>
</dbReference>
<accession>A0A5B0QSB8</accession>
<feature type="compositionally biased region" description="Polar residues" evidence="5">
    <location>
        <begin position="339"/>
        <end position="362"/>
    </location>
</feature>
<dbReference type="Pfam" id="PF15409">
    <property type="entry name" value="PH_8"/>
    <property type="match status" value="1"/>
</dbReference>
<dbReference type="GO" id="GO:0032934">
    <property type="term" value="F:sterol binding"/>
    <property type="evidence" value="ECO:0007669"/>
    <property type="project" value="TreeGrafter"/>
</dbReference>
<feature type="compositionally biased region" description="Basic and acidic residues" evidence="5">
    <location>
        <begin position="120"/>
        <end position="132"/>
    </location>
</feature>
<keyword evidence="8" id="KW-1185">Reference proteome</keyword>
<feature type="compositionally biased region" description="Low complexity" evidence="5">
    <location>
        <begin position="308"/>
        <end position="333"/>
    </location>
</feature>
<dbReference type="SUPFAM" id="SSF144000">
    <property type="entry name" value="Oxysterol-binding protein-like"/>
    <property type="match status" value="1"/>
</dbReference>
<evidence type="ECO:0000313" key="7">
    <source>
        <dbReference type="EMBL" id="KAA1116192.1"/>
    </source>
</evidence>
<feature type="region of interest" description="Disordered" evidence="5">
    <location>
        <begin position="120"/>
        <end position="150"/>
    </location>
</feature>
<dbReference type="FunFam" id="2.40.160.120:FF:000001">
    <property type="entry name" value="Oxysterol-binding protein"/>
    <property type="match status" value="1"/>
</dbReference>
<feature type="compositionally biased region" description="Polar residues" evidence="5">
    <location>
        <begin position="206"/>
        <end position="225"/>
    </location>
</feature>
<keyword evidence="2" id="KW-0813">Transport</keyword>
<dbReference type="GO" id="GO:0006897">
    <property type="term" value="P:endocytosis"/>
    <property type="evidence" value="ECO:0007669"/>
    <property type="project" value="TreeGrafter"/>
</dbReference>
<dbReference type="Gene3D" id="2.40.160.120">
    <property type="match status" value="1"/>
</dbReference>
<dbReference type="PANTHER" id="PTHR10972:SF203">
    <property type="entry name" value="OXYSTEROL-BINDING PROTEIN HOMOLOG 3"/>
    <property type="match status" value="1"/>
</dbReference>
<dbReference type="CDD" id="cd13289">
    <property type="entry name" value="PH_Osh3p_yeast"/>
    <property type="match status" value="1"/>
</dbReference>
<dbReference type="Pfam" id="PF01237">
    <property type="entry name" value="Oxysterol_BP"/>
    <property type="match status" value="1"/>
</dbReference>
<keyword evidence="3" id="KW-0445">Lipid transport</keyword>
<dbReference type="GO" id="GO:0034727">
    <property type="term" value="P:piecemeal microautophagy of the nucleus"/>
    <property type="evidence" value="ECO:0007669"/>
    <property type="project" value="TreeGrafter"/>
</dbReference>
<dbReference type="GO" id="GO:0035621">
    <property type="term" value="P:ER to Golgi ceramide transport"/>
    <property type="evidence" value="ECO:0007669"/>
    <property type="project" value="TreeGrafter"/>
</dbReference>
<evidence type="ECO:0000256" key="1">
    <source>
        <dbReference type="ARBA" id="ARBA00008842"/>
    </source>
</evidence>
<dbReference type="InterPro" id="IPR001849">
    <property type="entry name" value="PH_domain"/>
</dbReference>
<dbReference type="InterPro" id="IPR000648">
    <property type="entry name" value="Oxysterol-bd"/>
</dbReference>
<feature type="compositionally biased region" description="Low complexity" evidence="5">
    <location>
        <begin position="788"/>
        <end position="797"/>
    </location>
</feature>
<evidence type="ECO:0000256" key="4">
    <source>
        <dbReference type="ARBA" id="ARBA00023121"/>
    </source>
</evidence>
<evidence type="ECO:0000313" key="8">
    <source>
        <dbReference type="Proteomes" id="UP000324748"/>
    </source>
</evidence>
<feature type="region of interest" description="Disordered" evidence="5">
    <location>
        <begin position="403"/>
        <end position="479"/>
    </location>
</feature>